<dbReference type="GO" id="GO:0003777">
    <property type="term" value="F:microtubule motor activity"/>
    <property type="evidence" value="ECO:0007669"/>
    <property type="project" value="InterPro"/>
</dbReference>
<dbReference type="SUPFAM" id="SSF52540">
    <property type="entry name" value="P-loop containing nucleoside triphosphate hydrolases"/>
    <property type="match status" value="1"/>
</dbReference>
<dbReference type="InterPro" id="IPR019821">
    <property type="entry name" value="Kinesin_motor_CS"/>
</dbReference>
<keyword evidence="12" id="KW-1185">Reference proteome</keyword>
<evidence type="ECO:0000256" key="1">
    <source>
        <dbReference type="ARBA" id="ARBA00022701"/>
    </source>
</evidence>
<evidence type="ECO:0000256" key="9">
    <source>
        <dbReference type="SAM" id="MobiDB-lite"/>
    </source>
</evidence>
<evidence type="ECO:0000313" key="12">
    <source>
        <dbReference type="Proteomes" id="UP000187209"/>
    </source>
</evidence>
<keyword evidence="1 7" id="KW-0493">Microtubule</keyword>
<evidence type="ECO:0000256" key="4">
    <source>
        <dbReference type="ARBA" id="ARBA00023054"/>
    </source>
</evidence>
<evidence type="ECO:0000259" key="10">
    <source>
        <dbReference type="PROSITE" id="PS50067"/>
    </source>
</evidence>
<comment type="caution">
    <text evidence="11">The sequence shown here is derived from an EMBL/GenBank/DDBJ whole genome shotgun (WGS) entry which is preliminary data.</text>
</comment>
<protein>
    <recommendedName>
        <fullName evidence="7">Kinesin-like protein</fullName>
    </recommendedName>
</protein>
<dbReference type="InterPro" id="IPR027640">
    <property type="entry name" value="Kinesin-like_fam"/>
</dbReference>
<dbReference type="CDD" id="cd01370">
    <property type="entry name" value="KISc_KIP3_like"/>
    <property type="match status" value="1"/>
</dbReference>
<dbReference type="GO" id="GO:0007018">
    <property type="term" value="P:microtubule-based movement"/>
    <property type="evidence" value="ECO:0007669"/>
    <property type="project" value="InterPro"/>
</dbReference>
<reference evidence="11 12" key="1">
    <citation type="submission" date="2016-11" db="EMBL/GenBank/DDBJ databases">
        <title>The macronuclear genome of Stentor coeruleus: a giant cell with tiny introns.</title>
        <authorList>
            <person name="Slabodnick M."/>
            <person name="Ruby J.G."/>
            <person name="Reiff S.B."/>
            <person name="Swart E.C."/>
            <person name="Gosai S."/>
            <person name="Prabakaran S."/>
            <person name="Witkowska E."/>
            <person name="Larue G.E."/>
            <person name="Fisher S."/>
            <person name="Freeman R.M."/>
            <person name="Gunawardena J."/>
            <person name="Chu W."/>
            <person name="Stover N.A."/>
            <person name="Gregory B.D."/>
            <person name="Nowacki M."/>
            <person name="Derisi J."/>
            <person name="Roy S.W."/>
            <person name="Marshall W.F."/>
            <person name="Sood P."/>
        </authorList>
    </citation>
    <scope>NUCLEOTIDE SEQUENCE [LARGE SCALE GENOMIC DNA]</scope>
    <source>
        <strain evidence="11">WM001</strain>
    </source>
</reference>
<dbReference type="SMART" id="SM00129">
    <property type="entry name" value="KISc"/>
    <property type="match status" value="1"/>
</dbReference>
<dbReference type="InterPro" id="IPR027417">
    <property type="entry name" value="P-loop_NTPase"/>
</dbReference>
<evidence type="ECO:0000256" key="6">
    <source>
        <dbReference type="PROSITE-ProRule" id="PRU00283"/>
    </source>
</evidence>
<feature type="domain" description="Kinesin motor" evidence="10">
    <location>
        <begin position="38"/>
        <end position="371"/>
    </location>
</feature>
<dbReference type="OrthoDB" id="3176171at2759"/>
<evidence type="ECO:0000256" key="7">
    <source>
        <dbReference type="RuleBase" id="RU000394"/>
    </source>
</evidence>
<dbReference type="FunFam" id="3.40.850.10:FF:000056">
    <property type="entry name" value="Kinesin-like protein"/>
    <property type="match status" value="1"/>
</dbReference>
<keyword evidence="4 8" id="KW-0175">Coiled coil</keyword>
<evidence type="ECO:0000256" key="3">
    <source>
        <dbReference type="ARBA" id="ARBA00022840"/>
    </source>
</evidence>
<keyword evidence="5 6" id="KW-0505">Motor protein</keyword>
<dbReference type="GO" id="GO:0008017">
    <property type="term" value="F:microtubule binding"/>
    <property type="evidence" value="ECO:0007669"/>
    <property type="project" value="InterPro"/>
</dbReference>
<name>A0A1R2C3W3_9CILI</name>
<dbReference type="Pfam" id="PF00225">
    <property type="entry name" value="Kinesin"/>
    <property type="match status" value="1"/>
</dbReference>
<dbReference type="PANTHER" id="PTHR47968">
    <property type="entry name" value="CENTROMERE PROTEIN E"/>
    <property type="match status" value="1"/>
</dbReference>
<keyword evidence="3 6" id="KW-0067">ATP-binding</keyword>
<evidence type="ECO:0000313" key="11">
    <source>
        <dbReference type="EMBL" id="OMJ83671.1"/>
    </source>
</evidence>
<organism evidence="11 12">
    <name type="scientific">Stentor coeruleus</name>
    <dbReference type="NCBI Taxonomy" id="5963"/>
    <lineage>
        <taxon>Eukaryota</taxon>
        <taxon>Sar</taxon>
        <taxon>Alveolata</taxon>
        <taxon>Ciliophora</taxon>
        <taxon>Postciliodesmatophora</taxon>
        <taxon>Heterotrichea</taxon>
        <taxon>Heterotrichida</taxon>
        <taxon>Stentoridae</taxon>
        <taxon>Stentor</taxon>
    </lineage>
</organism>
<sequence length="759" mass="86922">MKSSKSSGKISRNESVLGSDQEPETTELISNMHQGVSNILVAVRCRPLTKKEKEVDDFKTVQILDGKLVIITEPPGPVNKRLNEKKYAFDFAFGENVSQQEVFNKTTMFLLEGVLSGYNATVFAYGPTGAGKTYTMLGEVDKLGIMLMSFIELFTRIEVLSNEREYQVKISYLEIYNEIVRDLISPSSGYLDIREDPDKGITVSGLSELVATSPQEVIECLRLGNKRRTCEPTEANQTSSRSHAVLQILVEYREKNTGIETEKATGKLSLIDLAGSERAANTKNRGIRLIEGANINRSLLALGNCINALYEANLKGTKTYIPYRDSKLTRLLKDSLGGNCRTVMIVCISPFAMFYDDTHNTLKYANRAKNIKTSSERNVVNVTYHISKYKDIINDLRKEVLELKKVLMKKKNSPKNLDGFENADKYESELEGHMQKETKTKKMYFEAVKSWDELQEMILTRECELNDARYTHGNDNNVVLSINDQVNRLKKSIAEQEDKVGKMNSQFENLEKVRKEIQESWEGLPEDLTKTLKITLQQHIIALSELENEQLKLHEKNQLKQKDIYIQILQNQLRDRIDNLEAHSLNNQKSLKQEKFFLKNFETNDGNAKKNKVFNYRLQGIKSKNSYVRSEDTLPPLSPKYVLNKNPHKKESKIPRYNSKYQEDISSASSLTDLNLIHPNSSKNIHKKSTGKIKRKVKKPFDVSNSEPEFTRPKQLPKISDKFYMSPYVKRSNEQKKNPFAKQHNVKYGVMIRGIEKFN</sequence>
<dbReference type="InterPro" id="IPR001752">
    <property type="entry name" value="Kinesin_motor_dom"/>
</dbReference>
<feature type="coiled-coil region" evidence="8">
    <location>
        <begin position="479"/>
        <end position="513"/>
    </location>
</feature>
<proteinExistence type="inferred from homology"/>
<feature type="region of interest" description="Disordered" evidence="9">
    <location>
        <begin position="1"/>
        <end position="23"/>
    </location>
</feature>
<keyword evidence="2 6" id="KW-0547">Nucleotide-binding</keyword>
<dbReference type="PRINTS" id="PR00380">
    <property type="entry name" value="KINESINHEAVY"/>
</dbReference>
<dbReference type="EMBL" id="MPUH01000295">
    <property type="protein sequence ID" value="OMJ83671.1"/>
    <property type="molecule type" value="Genomic_DNA"/>
</dbReference>
<comment type="similarity">
    <text evidence="6 7">Belongs to the TRAFAC class myosin-kinesin ATPase superfamily. Kinesin family.</text>
</comment>
<feature type="region of interest" description="Disordered" evidence="9">
    <location>
        <begin position="679"/>
        <end position="712"/>
    </location>
</feature>
<dbReference type="AlphaFoldDB" id="A0A1R2C3W3"/>
<dbReference type="Gene3D" id="3.40.850.10">
    <property type="entry name" value="Kinesin motor domain"/>
    <property type="match status" value="1"/>
</dbReference>
<dbReference type="PROSITE" id="PS50067">
    <property type="entry name" value="KINESIN_MOTOR_2"/>
    <property type="match status" value="1"/>
</dbReference>
<dbReference type="Proteomes" id="UP000187209">
    <property type="component" value="Unassembled WGS sequence"/>
</dbReference>
<feature type="coiled-coil region" evidence="8">
    <location>
        <begin position="386"/>
        <end position="413"/>
    </location>
</feature>
<gene>
    <name evidence="11" type="ORF">SteCoe_15341</name>
</gene>
<dbReference type="PROSITE" id="PS00411">
    <property type="entry name" value="KINESIN_MOTOR_1"/>
    <property type="match status" value="1"/>
</dbReference>
<evidence type="ECO:0000256" key="2">
    <source>
        <dbReference type="ARBA" id="ARBA00022741"/>
    </source>
</evidence>
<dbReference type="GO" id="GO:0005524">
    <property type="term" value="F:ATP binding"/>
    <property type="evidence" value="ECO:0007669"/>
    <property type="project" value="UniProtKB-UniRule"/>
</dbReference>
<dbReference type="PANTHER" id="PTHR47968:SF13">
    <property type="entry name" value="KINESIN-LIKE PROTEIN KIF19 ISOFORM X1"/>
    <property type="match status" value="1"/>
</dbReference>
<feature type="compositionally biased region" description="Basic residues" evidence="9">
    <location>
        <begin position="684"/>
        <end position="698"/>
    </location>
</feature>
<evidence type="ECO:0000256" key="5">
    <source>
        <dbReference type="ARBA" id="ARBA00023175"/>
    </source>
</evidence>
<accession>A0A1R2C3W3</accession>
<feature type="compositionally biased region" description="Polar residues" evidence="9">
    <location>
        <begin position="1"/>
        <end position="18"/>
    </location>
</feature>
<evidence type="ECO:0000256" key="8">
    <source>
        <dbReference type="SAM" id="Coils"/>
    </source>
</evidence>
<dbReference type="GO" id="GO:0005874">
    <property type="term" value="C:microtubule"/>
    <property type="evidence" value="ECO:0007669"/>
    <property type="project" value="UniProtKB-KW"/>
</dbReference>
<feature type="binding site" evidence="6">
    <location>
        <begin position="126"/>
        <end position="133"/>
    </location>
    <ligand>
        <name>ATP</name>
        <dbReference type="ChEBI" id="CHEBI:30616"/>
    </ligand>
</feature>
<dbReference type="InterPro" id="IPR036961">
    <property type="entry name" value="Kinesin_motor_dom_sf"/>
</dbReference>